<protein>
    <submittedName>
        <fullName evidence="1">Uncharacterized protein</fullName>
    </submittedName>
</protein>
<dbReference type="EMBL" id="JAHHGZ010000027">
    <property type="protein sequence ID" value="MBW4670082.1"/>
    <property type="molecule type" value="Genomic_DNA"/>
</dbReference>
<dbReference type="AlphaFoldDB" id="A0A951QQ76"/>
<evidence type="ECO:0000313" key="2">
    <source>
        <dbReference type="Proteomes" id="UP000729701"/>
    </source>
</evidence>
<reference evidence="1" key="2">
    <citation type="journal article" date="2022" name="Microbiol. Resour. Announc.">
        <title>Metagenome Sequencing to Explore Phylogenomics of Terrestrial Cyanobacteria.</title>
        <authorList>
            <person name="Ward R.D."/>
            <person name="Stajich J.E."/>
            <person name="Johansen J.R."/>
            <person name="Huntemann M."/>
            <person name="Clum A."/>
            <person name="Foster B."/>
            <person name="Foster B."/>
            <person name="Roux S."/>
            <person name="Palaniappan K."/>
            <person name="Varghese N."/>
            <person name="Mukherjee S."/>
            <person name="Reddy T.B.K."/>
            <person name="Daum C."/>
            <person name="Copeland A."/>
            <person name="Chen I.A."/>
            <person name="Ivanova N.N."/>
            <person name="Kyrpides N.C."/>
            <person name="Shapiro N."/>
            <person name="Eloe-Fadrosh E.A."/>
            <person name="Pietrasiak N."/>
        </authorList>
    </citation>
    <scope>NUCLEOTIDE SEQUENCE</scope>
    <source>
        <strain evidence="1">GSE-NOS-MK-12-04C</strain>
    </source>
</reference>
<accession>A0A951QQ76</accession>
<sequence>MSKQNEESQEIQQISELQPNHFADLMRAAQLIFDPTGGVSGRYIEVDWEAFGVPLDVVENLKLLGEKYRYASPYTSIENIWSQLTPTTRLWFIDNKDYLWVFEEAFPALDED</sequence>
<evidence type="ECO:0000313" key="1">
    <source>
        <dbReference type="EMBL" id="MBW4670082.1"/>
    </source>
</evidence>
<name>A0A951QQ76_9CYAN</name>
<proteinExistence type="predicted"/>
<comment type="caution">
    <text evidence="1">The sequence shown here is derived from an EMBL/GenBank/DDBJ whole genome shotgun (WGS) entry which is preliminary data.</text>
</comment>
<gene>
    <name evidence="1" type="ORF">KME60_22390</name>
</gene>
<organism evidence="1 2">
    <name type="scientific">Cyanomargarita calcarea GSE-NOS-MK-12-04C</name>
    <dbReference type="NCBI Taxonomy" id="2839659"/>
    <lineage>
        <taxon>Bacteria</taxon>
        <taxon>Bacillati</taxon>
        <taxon>Cyanobacteriota</taxon>
        <taxon>Cyanophyceae</taxon>
        <taxon>Nostocales</taxon>
        <taxon>Cyanomargaritaceae</taxon>
        <taxon>Cyanomargarita</taxon>
    </lineage>
</organism>
<dbReference type="Proteomes" id="UP000729701">
    <property type="component" value="Unassembled WGS sequence"/>
</dbReference>
<reference evidence="1" key="1">
    <citation type="submission" date="2021-05" db="EMBL/GenBank/DDBJ databases">
        <authorList>
            <person name="Pietrasiak N."/>
            <person name="Ward R."/>
            <person name="Stajich J.E."/>
            <person name="Kurbessoian T."/>
        </authorList>
    </citation>
    <scope>NUCLEOTIDE SEQUENCE</scope>
    <source>
        <strain evidence="1">GSE-NOS-MK-12-04C</strain>
    </source>
</reference>